<sequence length="285" mass="30375">MSHLRWAVPAACLGVPAWLLATRWSTITHAHPAYLVVLVLVGCGGLAAAVRPPRPRWFVLLPVALLLAPLVWLRPFAATSGVARTVDHATTVELVPTTPVRNGLVFYPGARVDPRAYLRLLDAVAARGTLVVVVKAPFDFALLTTGAAADVLDAHPEVHDWTVGGHSLGGVAASRFAATGDPRVRGLLLWASYPVDDLSHRTDLAVWSLSGERDGFTTPSDVADSRRLLPPDTRYVQVPGAVHAFFGDYGDQSGDGVPTTSRETAQERIVEASVEALNPGLPIRG</sequence>
<dbReference type="Pfam" id="PF12695">
    <property type="entry name" value="Abhydrolase_5"/>
    <property type="match status" value="1"/>
</dbReference>
<reference evidence="3" key="1">
    <citation type="submission" date="2022-08" db="EMBL/GenBank/DDBJ databases">
        <authorList>
            <person name="Tistechok S."/>
            <person name="Samborskyy M."/>
            <person name="Roman I."/>
        </authorList>
    </citation>
    <scope>NUCLEOTIDE SEQUENCE</scope>
    <source>
        <strain evidence="3">DSM 103496</strain>
    </source>
</reference>
<name>A0A9X2VIW0_9PSEU</name>
<dbReference type="SUPFAM" id="SSF53474">
    <property type="entry name" value="alpha/beta-Hydrolases"/>
    <property type="match status" value="1"/>
</dbReference>
<keyword evidence="3" id="KW-0378">Hydrolase</keyword>
<comment type="caution">
    <text evidence="3">The sequence shown here is derived from an EMBL/GenBank/DDBJ whole genome shotgun (WGS) entry which is preliminary data.</text>
</comment>
<feature type="transmembrane region" description="Helical" evidence="1">
    <location>
        <begin position="33"/>
        <end position="50"/>
    </location>
</feature>
<keyword evidence="1" id="KW-0812">Transmembrane</keyword>
<dbReference type="AlphaFoldDB" id="A0A9X2VIW0"/>
<accession>A0A9X2VIW0</accession>
<dbReference type="GO" id="GO:0016787">
    <property type="term" value="F:hydrolase activity"/>
    <property type="evidence" value="ECO:0007669"/>
    <property type="project" value="UniProtKB-KW"/>
</dbReference>
<protein>
    <submittedName>
        <fullName evidence="3">Alpha/beta hydrolase</fullName>
    </submittedName>
</protein>
<evidence type="ECO:0000259" key="2">
    <source>
        <dbReference type="Pfam" id="PF12695"/>
    </source>
</evidence>
<evidence type="ECO:0000256" key="1">
    <source>
        <dbReference type="SAM" id="Phobius"/>
    </source>
</evidence>
<evidence type="ECO:0000313" key="4">
    <source>
        <dbReference type="Proteomes" id="UP001141259"/>
    </source>
</evidence>
<feature type="domain" description="Alpha/beta hydrolase fold-5" evidence="2">
    <location>
        <begin position="103"/>
        <end position="266"/>
    </location>
</feature>
<evidence type="ECO:0000313" key="3">
    <source>
        <dbReference type="EMBL" id="MCS7477371.1"/>
    </source>
</evidence>
<feature type="transmembrane region" description="Helical" evidence="1">
    <location>
        <begin position="57"/>
        <end position="77"/>
    </location>
</feature>
<gene>
    <name evidence="3" type="ORF">NZH93_10955</name>
</gene>
<dbReference type="InterPro" id="IPR029059">
    <property type="entry name" value="AB_hydrolase_5"/>
</dbReference>
<dbReference type="Gene3D" id="3.40.50.1820">
    <property type="entry name" value="alpha/beta hydrolase"/>
    <property type="match status" value="1"/>
</dbReference>
<keyword evidence="4" id="KW-1185">Reference proteome</keyword>
<dbReference type="EMBL" id="JANYMP010000004">
    <property type="protein sequence ID" value="MCS7477371.1"/>
    <property type="molecule type" value="Genomic_DNA"/>
</dbReference>
<dbReference type="InterPro" id="IPR029058">
    <property type="entry name" value="AB_hydrolase_fold"/>
</dbReference>
<dbReference type="Proteomes" id="UP001141259">
    <property type="component" value="Unassembled WGS sequence"/>
</dbReference>
<keyword evidence="1" id="KW-0472">Membrane</keyword>
<dbReference type="RefSeq" id="WP_259622877.1">
    <property type="nucleotide sequence ID" value="NZ_JANYMP010000004.1"/>
</dbReference>
<proteinExistence type="predicted"/>
<keyword evidence="1" id="KW-1133">Transmembrane helix</keyword>
<organism evidence="3 4">
    <name type="scientific">Umezawaea endophytica</name>
    <dbReference type="NCBI Taxonomy" id="1654476"/>
    <lineage>
        <taxon>Bacteria</taxon>
        <taxon>Bacillati</taxon>
        <taxon>Actinomycetota</taxon>
        <taxon>Actinomycetes</taxon>
        <taxon>Pseudonocardiales</taxon>
        <taxon>Pseudonocardiaceae</taxon>
        <taxon>Umezawaea</taxon>
    </lineage>
</organism>